<dbReference type="CDD" id="cd22191">
    <property type="entry name" value="DPBB_RlpA_EXP_N-like"/>
    <property type="match status" value="1"/>
</dbReference>
<organism evidence="3 4">
    <name type="scientific">Ganoderma sinense ZZ0214-1</name>
    <dbReference type="NCBI Taxonomy" id="1077348"/>
    <lineage>
        <taxon>Eukaryota</taxon>
        <taxon>Fungi</taxon>
        <taxon>Dikarya</taxon>
        <taxon>Basidiomycota</taxon>
        <taxon>Agaricomycotina</taxon>
        <taxon>Agaricomycetes</taxon>
        <taxon>Polyporales</taxon>
        <taxon>Polyporaceae</taxon>
        <taxon>Ganoderma</taxon>
    </lineage>
</organism>
<keyword evidence="4" id="KW-1185">Reference proteome</keyword>
<evidence type="ECO:0000313" key="4">
    <source>
        <dbReference type="Proteomes" id="UP000230002"/>
    </source>
</evidence>
<sequence>MRLSVSINFEASLCLEFPSRSSGPSTSSAMHFIALVSLVLGAASGVSAMTLVHRNDTPIARSSSADFTGGHASFYYQNGLAGACGVVHSDSSFIAALQTTRYGPVSAMSPNCGRSITLTNTNNAKSVTVVVADVCVTCSNENDLDLSIGAFLQISTLADGYVPIVWHYND</sequence>
<dbReference type="Gene3D" id="2.40.40.10">
    <property type="entry name" value="RlpA-like domain"/>
    <property type="match status" value="1"/>
</dbReference>
<protein>
    <recommendedName>
        <fullName evidence="5">RlpA-like protein double-psi beta-barrel domain-containing protein</fullName>
    </recommendedName>
</protein>
<dbReference type="SUPFAM" id="SSF50685">
    <property type="entry name" value="Barwin-like endoglucanases"/>
    <property type="match status" value="1"/>
</dbReference>
<keyword evidence="1" id="KW-0732">Signal</keyword>
<dbReference type="InterPro" id="IPR036908">
    <property type="entry name" value="RlpA-like_sf"/>
</dbReference>
<dbReference type="STRING" id="1077348.A0A2G8SJJ5"/>
<evidence type="ECO:0000256" key="1">
    <source>
        <dbReference type="ARBA" id="ARBA00022729"/>
    </source>
</evidence>
<name>A0A2G8SJJ5_9APHY</name>
<evidence type="ECO:0000313" key="3">
    <source>
        <dbReference type="EMBL" id="PIL33941.1"/>
    </source>
</evidence>
<evidence type="ECO:0008006" key="5">
    <source>
        <dbReference type="Google" id="ProtNLM"/>
    </source>
</evidence>
<dbReference type="EMBL" id="AYKW01000006">
    <property type="protein sequence ID" value="PIL33941.1"/>
    <property type="molecule type" value="Genomic_DNA"/>
</dbReference>
<keyword evidence="2" id="KW-0472">Membrane</keyword>
<dbReference type="OrthoDB" id="406505at2759"/>
<dbReference type="AlphaFoldDB" id="A0A2G8SJJ5"/>
<evidence type="ECO:0000256" key="2">
    <source>
        <dbReference type="SAM" id="Phobius"/>
    </source>
</evidence>
<proteinExistence type="predicted"/>
<keyword evidence="2" id="KW-0812">Transmembrane</keyword>
<dbReference type="PANTHER" id="PTHR31836">
    <property type="match status" value="1"/>
</dbReference>
<dbReference type="InterPro" id="IPR051477">
    <property type="entry name" value="Expansin_CellWall"/>
</dbReference>
<accession>A0A2G8SJJ5</accession>
<keyword evidence="2" id="KW-1133">Transmembrane helix</keyword>
<reference evidence="3 4" key="1">
    <citation type="journal article" date="2015" name="Sci. Rep.">
        <title>Chromosome-level genome map provides insights into diverse defense mechanisms in the medicinal fungus Ganoderma sinense.</title>
        <authorList>
            <person name="Zhu Y."/>
            <person name="Xu J."/>
            <person name="Sun C."/>
            <person name="Zhou S."/>
            <person name="Xu H."/>
            <person name="Nelson D.R."/>
            <person name="Qian J."/>
            <person name="Song J."/>
            <person name="Luo H."/>
            <person name="Xiang L."/>
            <person name="Li Y."/>
            <person name="Xu Z."/>
            <person name="Ji A."/>
            <person name="Wang L."/>
            <person name="Lu S."/>
            <person name="Hayward A."/>
            <person name="Sun W."/>
            <person name="Li X."/>
            <person name="Schwartz D.C."/>
            <person name="Wang Y."/>
            <person name="Chen S."/>
        </authorList>
    </citation>
    <scope>NUCLEOTIDE SEQUENCE [LARGE SCALE GENOMIC DNA]</scope>
    <source>
        <strain evidence="3 4">ZZ0214-1</strain>
    </source>
</reference>
<gene>
    <name evidence="3" type="ORF">GSI_03649</name>
</gene>
<comment type="caution">
    <text evidence="3">The sequence shown here is derived from an EMBL/GenBank/DDBJ whole genome shotgun (WGS) entry which is preliminary data.</text>
</comment>
<dbReference type="PANTHER" id="PTHR31836:SF24">
    <property type="entry name" value="RLPA-LIKE PROTEIN DOUBLE-PSI BETA-BARREL DOMAIN-CONTAINING PROTEIN"/>
    <property type="match status" value="1"/>
</dbReference>
<dbReference type="Proteomes" id="UP000230002">
    <property type="component" value="Unassembled WGS sequence"/>
</dbReference>
<feature type="transmembrane region" description="Helical" evidence="2">
    <location>
        <begin position="29"/>
        <end position="52"/>
    </location>
</feature>